<keyword evidence="2" id="KW-0472">Membrane</keyword>
<feature type="compositionally biased region" description="Polar residues" evidence="1">
    <location>
        <begin position="308"/>
        <end position="319"/>
    </location>
</feature>
<protein>
    <recommendedName>
        <fullName evidence="5">SAF domain-containing protein</fullName>
    </recommendedName>
</protein>
<accession>A0A9W5YA52</accession>
<organism evidence="3 4">
    <name type="scientific">Vallitalea longa</name>
    <dbReference type="NCBI Taxonomy" id="2936439"/>
    <lineage>
        <taxon>Bacteria</taxon>
        <taxon>Bacillati</taxon>
        <taxon>Bacillota</taxon>
        <taxon>Clostridia</taxon>
        <taxon>Lachnospirales</taxon>
        <taxon>Vallitaleaceae</taxon>
        <taxon>Vallitalea</taxon>
    </lineage>
</organism>
<keyword evidence="2" id="KW-1133">Transmembrane helix</keyword>
<reference evidence="3" key="1">
    <citation type="submission" date="2022-06" db="EMBL/GenBank/DDBJ databases">
        <title>Vallitalea longa sp. nov., an anaerobic bacterium isolated from marine sediment.</title>
        <authorList>
            <person name="Hirano S."/>
            <person name="Terahara T."/>
            <person name="Mori K."/>
            <person name="Hamada M."/>
            <person name="Matsumoto R."/>
            <person name="Kobayashi T."/>
        </authorList>
    </citation>
    <scope>NUCLEOTIDE SEQUENCE</scope>
    <source>
        <strain evidence="3">SH18-1</strain>
    </source>
</reference>
<evidence type="ECO:0008006" key="5">
    <source>
        <dbReference type="Google" id="ProtNLM"/>
    </source>
</evidence>
<evidence type="ECO:0000313" key="4">
    <source>
        <dbReference type="Proteomes" id="UP001144256"/>
    </source>
</evidence>
<gene>
    <name evidence="3" type="ORF">SH1V18_11080</name>
</gene>
<dbReference type="AlphaFoldDB" id="A0A9W5YA52"/>
<dbReference type="CDD" id="cd11614">
    <property type="entry name" value="SAF_CpaB_FlgA_like"/>
    <property type="match status" value="1"/>
</dbReference>
<name>A0A9W5YA52_9FIRM</name>
<feature type="transmembrane region" description="Helical" evidence="2">
    <location>
        <begin position="7"/>
        <end position="26"/>
    </location>
</feature>
<feature type="compositionally biased region" description="Basic and acidic residues" evidence="1">
    <location>
        <begin position="297"/>
        <end position="307"/>
    </location>
</feature>
<sequence length="327" mass="37288">MRNWIKYLIVTIIVALLTNGGQLYFWNHYIDKIKTDYESEIEILSSTLEDIGDLVDVYSVRTTVTPGKEVKLEDLEKVQIPVSLITDSYAQESTDVEKKFYKISMKPGTLLTDDMLMKEEMDDTVREMDLIADTWSVGLEEGNYIDYEITYPYGEKYIVLSHIRVEAINDSTIKTYLNSVQRHIYNGALVDYFLQRDKGATVNLVKYLEPGVQKPAEITYSVPDNILSIITEDPNVVEKINTQLNMEKRNIIDKVIDNVSEFDISTLSGGRKRIESDINGASRDFSDELEKKLEEEAKAARKQKYENNDSSTDNTQSGLNIGEGVVE</sequence>
<dbReference type="RefSeq" id="WP_281813116.1">
    <property type="nucleotide sequence ID" value="NZ_BRLB01000001.1"/>
</dbReference>
<keyword evidence="2" id="KW-0812">Transmembrane</keyword>
<feature type="region of interest" description="Disordered" evidence="1">
    <location>
        <begin position="297"/>
        <end position="327"/>
    </location>
</feature>
<comment type="caution">
    <text evidence="3">The sequence shown here is derived from an EMBL/GenBank/DDBJ whole genome shotgun (WGS) entry which is preliminary data.</text>
</comment>
<evidence type="ECO:0000313" key="3">
    <source>
        <dbReference type="EMBL" id="GKX28628.1"/>
    </source>
</evidence>
<evidence type="ECO:0000256" key="2">
    <source>
        <dbReference type="SAM" id="Phobius"/>
    </source>
</evidence>
<keyword evidence="4" id="KW-1185">Reference proteome</keyword>
<dbReference type="Proteomes" id="UP001144256">
    <property type="component" value="Unassembled WGS sequence"/>
</dbReference>
<proteinExistence type="predicted"/>
<dbReference type="EMBL" id="BRLB01000001">
    <property type="protein sequence ID" value="GKX28628.1"/>
    <property type="molecule type" value="Genomic_DNA"/>
</dbReference>
<evidence type="ECO:0000256" key="1">
    <source>
        <dbReference type="SAM" id="MobiDB-lite"/>
    </source>
</evidence>